<dbReference type="AlphaFoldDB" id="A0A6G0JAP6"/>
<organism evidence="3 4">
    <name type="scientific">Larimichthys crocea</name>
    <name type="common">Large yellow croaker</name>
    <name type="synonym">Pseudosciaena crocea</name>
    <dbReference type="NCBI Taxonomy" id="215358"/>
    <lineage>
        <taxon>Eukaryota</taxon>
        <taxon>Metazoa</taxon>
        <taxon>Chordata</taxon>
        <taxon>Craniata</taxon>
        <taxon>Vertebrata</taxon>
        <taxon>Euteleostomi</taxon>
        <taxon>Actinopterygii</taxon>
        <taxon>Neopterygii</taxon>
        <taxon>Teleostei</taxon>
        <taxon>Neoteleostei</taxon>
        <taxon>Acanthomorphata</taxon>
        <taxon>Eupercaria</taxon>
        <taxon>Sciaenidae</taxon>
        <taxon>Larimichthys</taxon>
    </lineage>
</organism>
<feature type="coiled-coil region" evidence="1">
    <location>
        <begin position="61"/>
        <end position="88"/>
    </location>
</feature>
<reference evidence="3 4" key="1">
    <citation type="submission" date="2019-07" db="EMBL/GenBank/DDBJ databases">
        <title>Chromosome genome assembly for large yellow croaker.</title>
        <authorList>
            <person name="Xiao S."/>
        </authorList>
    </citation>
    <scope>NUCLEOTIDE SEQUENCE [LARGE SCALE GENOMIC DNA]</scope>
    <source>
        <strain evidence="3">JMULYC20181020</strain>
        <tissue evidence="3">Muscle</tissue>
    </source>
</reference>
<name>A0A6G0JAP6_LARCR</name>
<feature type="compositionally biased region" description="Acidic residues" evidence="2">
    <location>
        <begin position="228"/>
        <end position="249"/>
    </location>
</feature>
<dbReference type="EMBL" id="REGW02000001">
    <property type="protein sequence ID" value="KAE8300818.1"/>
    <property type="molecule type" value="Genomic_DNA"/>
</dbReference>
<gene>
    <name evidence="3" type="ORF">D5F01_LYC00965</name>
</gene>
<evidence type="ECO:0000256" key="1">
    <source>
        <dbReference type="SAM" id="Coils"/>
    </source>
</evidence>
<keyword evidence="1" id="KW-0175">Coiled coil</keyword>
<sequence length="249" mass="29063">MNTGRIWPGGRTLAMSDVKQWAATERPDADSSQEELQREIDDTIYSLRRKKHDLYRQNDSNKTRQRKRRRLTESKKKLRERIMQYNDAAAEKIDIDAACSLSEDVILPWDVQGDVVSLRSKRRLFDQVMLVRRMEEERLIIVKEMTQHCHYLRKALDKLDHLLHFLDEDIKNHSSVVSSAEITEEGYRGLQCCLLHKRHLLQKKLSTVPSTYALLDASSSFTLPLDEGKEEGEEKEEESEEDDTSSDEE</sequence>
<feature type="region of interest" description="Disordered" evidence="2">
    <location>
        <begin position="223"/>
        <end position="249"/>
    </location>
</feature>
<evidence type="ECO:0000313" key="3">
    <source>
        <dbReference type="EMBL" id="KAE8300818.1"/>
    </source>
</evidence>
<comment type="caution">
    <text evidence="3">The sequence shown here is derived from an EMBL/GenBank/DDBJ whole genome shotgun (WGS) entry which is preliminary data.</text>
</comment>
<proteinExistence type="predicted"/>
<dbReference type="Proteomes" id="UP000424527">
    <property type="component" value="Unassembled WGS sequence"/>
</dbReference>
<evidence type="ECO:0000313" key="4">
    <source>
        <dbReference type="Proteomes" id="UP000424527"/>
    </source>
</evidence>
<evidence type="ECO:0000256" key="2">
    <source>
        <dbReference type="SAM" id="MobiDB-lite"/>
    </source>
</evidence>
<keyword evidence="4" id="KW-1185">Reference proteome</keyword>
<protein>
    <submittedName>
        <fullName evidence="3">Uncharacterized protein</fullName>
    </submittedName>
</protein>
<accession>A0A6G0JAP6</accession>